<evidence type="ECO:0000256" key="2">
    <source>
        <dbReference type="ARBA" id="ARBA00022908"/>
    </source>
</evidence>
<feature type="active site" evidence="5">
    <location>
        <position position="246"/>
    </location>
</feature>
<feature type="active site" evidence="5">
    <location>
        <position position="249"/>
    </location>
</feature>
<dbReference type="SUPFAM" id="SSF56349">
    <property type="entry name" value="DNA breaking-rejoining enzymes"/>
    <property type="match status" value="1"/>
</dbReference>
<dbReference type="InterPro" id="IPR010998">
    <property type="entry name" value="Integrase_recombinase_N"/>
</dbReference>
<dbReference type="GO" id="GO:0009037">
    <property type="term" value="F:tyrosine-based site-specific recombinase activity"/>
    <property type="evidence" value="ECO:0007669"/>
    <property type="project" value="UniProtKB-UniRule"/>
</dbReference>
<organism evidence="8 9">
    <name type="scientific">Metallosphaera yellowstonensis MK1</name>
    <dbReference type="NCBI Taxonomy" id="671065"/>
    <lineage>
        <taxon>Archaea</taxon>
        <taxon>Thermoproteota</taxon>
        <taxon>Thermoprotei</taxon>
        <taxon>Sulfolobales</taxon>
        <taxon>Sulfolobaceae</taxon>
        <taxon>Metallosphaera</taxon>
    </lineage>
</organism>
<dbReference type="Proteomes" id="UP000003980">
    <property type="component" value="Unassembled WGS sequence"/>
</dbReference>
<keyword evidence="9" id="KW-1185">Reference proteome</keyword>
<dbReference type="InterPro" id="IPR011010">
    <property type="entry name" value="DNA_brk_join_enz"/>
</dbReference>
<sequence>MGSNPFNAFQDNNLYMKLELGEPPSQGDPYPYFVQLLQVSGAGRGTVKIYSTAIRDFLDFIKKDPRTVTTQDVVNWIYSLSSRVGKNQNVDTRGRASTIRTYVLAVRRFLKWLGVNVRPPIPKVRNPERMALDDKTVQLVIDSCRRTRDKAIIALLLDTGLRSSELLSLKVKDVDMTRMTIVVKETKNGEQRIVFFTPRTAELLRKYINREGLTSDQPLFNLSYQALYKLVRSIGKRVGIPWLRPHILRHTFATMAIRRGVPLPAVQRMLGHRDIKTTQVYTHLITEDLERSYRSAFS</sequence>
<feature type="active site" description="O-(3'-phospho-DNA)-tyrosine intermediate" evidence="5">
    <location>
        <position position="281"/>
    </location>
</feature>
<dbReference type="InterPro" id="IPR002104">
    <property type="entry name" value="Integrase_catalytic"/>
</dbReference>
<comment type="subcellular location">
    <subcellularLocation>
        <location evidence="5">Cytoplasm</location>
    </subcellularLocation>
</comment>
<keyword evidence="1 5" id="KW-0963">Cytoplasm</keyword>
<feature type="domain" description="Tyr recombinase" evidence="6">
    <location>
        <begin position="125"/>
        <end position="294"/>
    </location>
</feature>
<evidence type="ECO:0000313" key="8">
    <source>
        <dbReference type="EMBL" id="EHP68309.1"/>
    </source>
</evidence>
<dbReference type="HOGENOM" id="CLU_027562_9_2_2"/>
<keyword evidence="4 5" id="KW-0233">DNA recombination</keyword>
<dbReference type="InterPro" id="IPR013762">
    <property type="entry name" value="Integrase-like_cat_sf"/>
</dbReference>
<dbReference type="GO" id="GO:0003677">
    <property type="term" value="F:DNA binding"/>
    <property type="evidence" value="ECO:0007669"/>
    <property type="project" value="UniProtKB-UniRule"/>
</dbReference>
<evidence type="ECO:0000256" key="5">
    <source>
        <dbReference type="HAMAP-Rule" id="MF_02055"/>
    </source>
</evidence>
<dbReference type="PANTHER" id="PTHR30349">
    <property type="entry name" value="PHAGE INTEGRASE-RELATED"/>
    <property type="match status" value="1"/>
</dbReference>
<dbReference type="InterPro" id="IPR050090">
    <property type="entry name" value="Tyrosine_recombinase_XerCD"/>
</dbReference>
<dbReference type="InterPro" id="IPR033686">
    <property type="entry name" value="XerA"/>
</dbReference>
<dbReference type="EMBL" id="JH597770">
    <property type="protein sequence ID" value="EHP68309.1"/>
    <property type="molecule type" value="Genomic_DNA"/>
</dbReference>
<feature type="domain" description="Core-binding (CB)" evidence="7">
    <location>
        <begin position="24"/>
        <end position="114"/>
    </location>
</feature>
<feature type="active site" evidence="5">
    <location>
        <position position="187"/>
    </location>
</feature>
<dbReference type="Gene3D" id="1.10.150.130">
    <property type="match status" value="1"/>
</dbReference>
<evidence type="ECO:0000256" key="3">
    <source>
        <dbReference type="ARBA" id="ARBA00023125"/>
    </source>
</evidence>
<evidence type="ECO:0000256" key="1">
    <source>
        <dbReference type="ARBA" id="ARBA00022490"/>
    </source>
</evidence>
<dbReference type="GO" id="GO:0006313">
    <property type="term" value="P:DNA transposition"/>
    <property type="evidence" value="ECO:0007669"/>
    <property type="project" value="UniProtKB-UniRule"/>
</dbReference>
<evidence type="ECO:0000259" key="6">
    <source>
        <dbReference type="PROSITE" id="PS51898"/>
    </source>
</evidence>
<dbReference type="NCBIfam" id="NF040815">
    <property type="entry name" value="recomb_XerA_Arch"/>
    <property type="match status" value="1"/>
</dbReference>
<evidence type="ECO:0000256" key="4">
    <source>
        <dbReference type="ARBA" id="ARBA00023172"/>
    </source>
</evidence>
<dbReference type="PROSITE" id="PS51898">
    <property type="entry name" value="TYR_RECOMBINASE"/>
    <property type="match status" value="1"/>
</dbReference>
<gene>
    <name evidence="5" type="primary">xerA</name>
    <name evidence="8" type="ORF">MetMK1DRAFT_00027360</name>
</gene>
<reference evidence="8 9" key="1">
    <citation type="submission" date="2012-01" db="EMBL/GenBank/DDBJ databases">
        <title>Improved High-Quality Draft sequence of Metallosphaera yellowstonensis MK1.</title>
        <authorList>
            <consortium name="US DOE Joint Genome Institute"/>
            <person name="Lucas S."/>
            <person name="Han J."/>
            <person name="Cheng J.-F."/>
            <person name="Goodwin L."/>
            <person name="Pitluck S."/>
            <person name="Peters L."/>
            <person name="Teshima H."/>
            <person name="Detter J.C."/>
            <person name="Han C."/>
            <person name="Tapia R."/>
            <person name="Land M."/>
            <person name="Hauser L."/>
            <person name="Kyrpides N."/>
            <person name="Kozubal M."/>
            <person name="Macur R.E."/>
            <person name="Jay Z."/>
            <person name="Inskeep W."/>
            <person name="Woyke T."/>
        </authorList>
    </citation>
    <scope>NUCLEOTIDE SEQUENCE [LARGE SCALE GENOMIC DNA]</scope>
    <source>
        <strain evidence="8 9">MK1</strain>
    </source>
</reference>
<dbReference type="GO" id="GO:0005737">
    <property type="term" value="C:cytoplasm"/>
    <property type="evidence" value="ECO:0007669"/>
    <property type="project" value="UniProtKB-SubCell"/>
</dbReference>
<dbReference type="Gene3D" id="1.10.443.10">
    <property type="entry name" value="Intergrase catalytic core"/>
    <property type="match status" value="1"/>
</dbReference>
<dbReference type="InterPro" id="IPR044068">
    <property type="entry name" value="CB"/>
</dbReference>
<keyword evidence="2 5" id="KW-0229">DNA integration</keyword>
<protein>
    <recommendedName>
        <fullName evidence="5">Tyrosine recombinase XerA</fullName>
    </recommendedName>
</protein>
<dbReference type="AlphaFoldDB" id="H2C833"/>
<dbReference type="Pfam" id="PF00589">
    <property type="entry name" value="Phage_integrase"/>
    <property type="match status" value="1"/>
</dbReference>
<evidence type="ECO:0000259" key="7">
    <source>
        <dbReference type="PROSITE" id="PS51900"/>
    </source>
</evidence>
<dbReference type="eggNOG" id="arCOG01241">
    <property type="taxonomic scope" value="Archaea"/>
</dbReference>
<dbReference type="CDD" id="cd00796">
    <property type="entry name" value="INT_Rci_Hp1_C"/>
    <property type="match status" value="1"/>
</dbReference>
<evidence type="ECO:0000313" key="9">
    <source>
        <dbReference type="Proteomes" id="UP000003980"/>
    </source>
</evidence>
<feature type="active site" evidence="5">
    <location>
        <position position="162"/>
    </location>
</feature>
<name>H2C833_9CREN</name>
<dbReference type="HAMAP" id="MF_02055">
    <property type="entry name" value="Recomb_XerA"/>
    <property type="match status" value="1"/>
</dbReference>
<comment type="function">
    <text evidence="5">Site-specific tyrosine recombinase, which acts by catalyzing the cutting and rejoining of the recombining DNA molecules.</text>
</comment>
<comment type="similarity">
    <text evidence="5">Belongs to the 'phage' integrase family. XerA subfamily.</text>
</comment>
<feature type="active site" evidence="5">
    <location>
        <position position="272"/>
    </location>
</feature>
<proteinExistence type="inferred from homology"/>
<keyword evidence="3 5" id="KW-0238">DNA-binding</keyword>
<dbReference type="PROSITE" id="PS51900">
    <property type="entry name" value="CB"/>
    <property type="match status" value="1"/>
</dbReference>
<accession>H2C833</accession>
<dbReference type="STRING" id="671065.MetMK1DRAFT_00027360"/>
<dbReference type="PANTHER" id="PTHR30349:SF41">
    <property type="entry name" value="INTEGRASE_RECOMBINASE PROTEIN MJ0367-RELATED"/>
    <property type="match status" value="1"/>
</dbReference>